<name>A0A1T5FIN5_9FLAO</name>
<accession>A0A1T5FIN5</accession>
<dbReference type="GO" id="GO:0016758">
    <property type="term" value="F:hexosyltransferase activity"/>
    <property type="evidence" value="ECO:0007669"/>
    <property type="project" value="UniProtKB-ARBA"/>
</dbReference>
<dbReference type="PANTHER" id="PTHR22916">
    <property type="entry name" value="GLYCOSYLTRANSFERASE"/>
    <property type="match status" value="1"/>
</dbReference>
<evidence type="ECO:0000313" key="3">
    <source>
        <dbReference type="Proteomes" id="UP000191112"/>
    </source>
</evidence>
<dbReference type="Pfam" id="PF00535">
    <property type="entry name" value="Glycos_transf_2"/>
    <property type="match status" value="1"/>
</dbReference>
<reference evidence="2 3" key="1">
    <citation type="submission" date="2017-02" db="EMBL/GenBank/DDBJ databases">
        <authorList>
            <person name="Peterson S.W."/>
        </authorList>
    </citation>
    <scope>NUCLEOTIDE SEQUENCE [LARGE SCALE GENOMIC DNA]</scope>
    <source>
        <strain evidence="2 3">DSM 22323</strain>
    </source>
</reference>
<dbReference type="SUPFAM" id="SSF53448">
    <property type="entry name" value="Nucleotide-diphospho-sugar transferases"/>
    <property type="match status" value="1"/>
</dbReference>
<evidence type="ECO:0000259" key="1">
    <source>
        <dbReference type="Pfam" id="PF00535"/>
    </source>
</evidence>
<dbReference type="PANTHER" id="PTHR22916:SF3">
    <property type="entry name" value="UDP-GLCNAC:BETAGAL BETA-1,3-N-ACETYLGLUCOSAMINYLTRANSFERASE-LIKE PROTEIN 1"/>
    <property type="match status" value="1"/>
</dbReference>
<organism evidence="2 3">
    <name type="scientific">Soonwooa buanensis</name>
    <dbReference type="NCBI Taxonomy" id="619805"/>
    <lineage>
        <taxon>Bacteria</taxon>
        <taxon>Pseudomonadati</taxon>
        <taxon>Bacteroidota</taxon>
        <taxon>Flavobacteriia</taxon>
        <taxon>Flavobacteriales</taxon>
        <taxon>Weeksellaceae</taxon>
        <taxon>Chryseobacterium group</taxon>
        <taxon>Soonwooa</taxon>
    </lineage>
</organism>
<keyword evidence="3" id="KW-1185">Reference proteome</keyword>
<dbReference type="Proteomes" id="UP000191112">
    <property type="component" value="Unassembled WGS sequence"/>
</dbReference>
<dbReference type="InterPro" id="IPR029044">
    <property type="entry name" value="Nucleotide-diphossugar_trans"/>
</dbReference>
<protein>
    <submittedName>
        <fullName evidence="2">Glycosyltransferase involved in cell wall bisynthesis</fullName>
    </submittedName>
</protein>
<sequence>MNMQYPLVSIQIPTYNQKEFIKDALDSALAQNYEHLQIVVCDDCSPDYDIFEYLKDYVGHPKIEIHRNEKNLGRVGNYHHCLYDLVKGDWFVNLDGDDYFTNRNFVKTAIQSILSTKERVSVFQGGAFVHRIKDNNIPNQLINGSIYLINGIDYIKHFHHNLGFTHASIFYNVKDAKSKDFYNINALDIDYYSYLKILPVSSILFWGEKVYHWRQHDEQETHTLNFDACVVKYDELQDIENHYKLLPISIKAKMLKQTRVDITIQLYRTFFNEKFSFNRLLFVLRKTKANKNYIIPLLSLIKRKLI</sequence>
<dbReference type="InterPro" id="IPR001173">
    <property type="entry name" value="Glyco_trans_2-like"/>
</dbReference>
<proteinExistence type="predicted"/>
<dbReference type="AlphaFoldDB" id="A0A1T5FIN5"/>
<keyword evidence="2" id="KW-0808">Transferase</keyword>
<feature type="domain" description="Glycosyltransferase 2-like" evidence="1">
    <location>
        <begin position="9"/>
        <end position="135"/>
    </location>
</feature>
<dbReference type="STRING" id="619805.SAMN05660477_02090"/>
<dbReference type="EMBL" id="FUYZ01000006">
    <property type="protein sequence ID" value="SKB95958.1"/>
    <property type="molecule type" value="Genomic_DNA"/>
</dbReference>
<dbReference type="CDD" id="cd00761">
    <property type="entry name" value="Glyco_tranf_GTA_type"/>
    <property type="match status" value="1"/>
</dbReference>
<gene>
    <name evidence="2" type="ORF">SAMN05660477_02090</name>
</gene>
<evidence type="ECO:0000313" key="2">
    <source>
        <dbReference type="EMBL" id="SKB95958.1"/>
    </source>
</evidence>
<dbReference type="Gene3D" id="3.90.550.10">
    <property type="entry name" value="Spore Coat Polysaccharide Biosynthesis Protein SpsA, Chain A"/>
    <property type="match status" value="1"/>
</dbReference>